<dbReference type="PANTHER" id="PTHR22880">
    <property type="entry name" value="FALZ-RELATED BROMODOMAIN-CONTAINING PROTEINS"/>
    <property type="match status" value="1"/>
</dbReference>
<evidence type="ECO:0000256" key="1">
    <source>
        <dbReference type="ARBA" id="ARBA00023117"/>
    </source>
</evidence>
<feature type="region of interest" description="Disordered" evidence="3">
    <location>
        <begin position="280"/>
        <end position="300"/>
    </location>
</feature>
<evidence type="ECO:0000259" key="5">
    <source>
        <dbReference type="PROSITE" id="PS51525"/>
    </source>
</evidence>
<feature type="domain" description="Bromo" evidence="4">
    <location>
        <begin position="37"/>
        <end position="109"/>
    </location>
</feature>
<evidence type="ECO:0000256" key="2">
    <source>
        <dbReference type="PROSITE-ProRule" id="PRU00035"/>
    </source>
</evidence>
<accession>A0A1D2VIP6</accession>
<feature type="region of interest" description="Disordered" evidence="3">
    <location>
        <begin position="461"/>
        <end position="494"/>
    </location>
</feature>
<evidence type="ECO:0000259" key="4">
    <source>
        <dbReference type="PROSITE" id="PS50014"/>
    </source>
</evidence>
<evidence type="ECO:0000313" key="7">
    <source>
        <dbReference type="Proteomes" id="UP000095038"/>
    </source>
</evidence>
<dbReference type="EMBL" id="KV454479">
    <property type="protein sequence ID" value="ODV61501.1"/>
    <property type="molecule type" value="Genomic_DNA"/>
</dbReference>
<dbReference type="RefSeq" id="XP_020047808.1">
    <property type="nucleotide sequence ID" value="XM_020190463.1"/>
</dbReference>
<dbReference type="GeneID" id="30964099"/>
<dbReference type="InterPro" id="IPR001487">
    <property type="entry name" value="Bromodomain"/>
</dbReference>
<feature type="domain" description="NET" evidence="5">
    <location>
        <begin position="385"/>
        <end position="466"/>
    </location>
</feature>
<gene>
    <name evidence="6" type="ORF">ASCRUDRAFT_33772</name>
</gene>
<proteinExistence type="predicted"/>
<dbReference type="Proteomes" id="UP000095038">
    <property type="component" value="Unassembled WGS sequence"/>
</dbReference>
<dbReference type="SUPFAM" id="SSF47370">
    <property type="entry name" value="Bromodomain"/>
    <property type="match status" value="2"/>
</dbReference>
<name>A0A1D2VIP6_9ASCO</name>
<dbReference type="PANTHER" id="PTHR22880:SF225">
    <property type="entry name" value="BROMODOMAIN-CONTAINING PROTEIN BET-1-RELATED"/>
    <property type="match status" value="1"/>
</dbReference>
<dbReference type="GO" id="GO:0006338">
    <property type="term" value="P:chromatin remodeling"/>
    <property type="evidence" value="ECO:0007669"/>
    <property type="project" value="TreeGrafter"/>
</dbReference>
<dbReference type="CDD" id="cd05500">
    <property type="entry name" value="Bromo_BDF1_2_I"/>
    <property type="match status" value="1"/>
</dbReference>
<feature type="compositionally biased region" description="Acidic residues" evidence="3">
    <location>
        <begin position="530"/>
        <end position="543"/>
    </location>
</feature>
<dbReference type="PRINTS" id="PR00503">
    <property type="entry name" value="BROMODOMAIN"/>
</dbReference>
<dbReference type="PROSITE" id="PS00633">
    <property type="entry name" value="BROMODOMAIN_1"/>
    <property type="match status" value="1"/>
</dbReference>
<feature type="region of interest" description="Disordered" evidence="3">
    <location>
        <begin position="353"/>
        <end position="391"/>
    </location>
</feature>
<feature type="domain" description="Bromo" evidence="4">
    <location>
        <begin position="192"/>
        <end position="264"/>
    </location>
</feature>
<keyword evidence="7" id="KW-1185">Reference proteome</keyword>
<keyword evidence="1 2" id="KW-0103">Bromodomain</keyword>
<dbReference type="Gene3D" id="1.20.1270.220">
    <property type="match status" value="1"/>
</dbReference>
<dbReference type="Pfam" id="PF17035">
    <property type="entry name" value="BET"/>
    <property type="match status" value="1"/>
</dbReference>
<evidence type="ECO:0000313" key="6">
    <source>
        <dbReference type="EMBL" id="ODV61501.1"/>
    </source>
</evidence>
<dbReference type="GO" id="GO:0000785">
    <property type="term" value="C:chromatin"/>
    <property type="evidence" value="ECO:0007669"/>
    <property type="project" value="TreeGrafter"/>
</dbReference>
<reference evidence="7" key="1">
    <citation type="submission" date="2016-05" db="EMBL/GenBank/DDBJ databases">
        <title>Comparative genomics of biotechnologically important yeasts.</title>
        <authorList>
            <consortium name="DOE Joint Genome Institute"/>
            <person name="Riley R."/>
            <person name="Haridas S."/>
            <person name="Wolfe K.H."/>
            <person name="Lopes M.R."/>
            <person name="Hittinger C.T."/>
            <person name="Goker M."/>
            <person name="Salamov A."/>
            <person name="Wisecaver J."/>
            <person name="Long T.M."/>
            <person name="Aerts A.L."/>
            <person name="Barry K."/>
            <person name="Choi C."/>
            <person name="Clum A."/>
            <person name="Coughlan A.Y."/>
            <person name="Deshpande S."/>
            <person name="Douglass A.P."/>
            <person name="Hanson S.J."/>
            <person name="Klenk H.-P."/>
            <person name="Labutti K."/>
            <person name="Lapidus A."/>
            <person name="Lindquist E."/>
            <person name="Lipzen A."/>
            <person name="Meier-Kolthoff J.P."/>
            <person name="Ohm R.A."/>
            <person name="Otillar R.P."/>
            <person name="Pangilinan J."/>
            <person name="Peng Y."/>
            <person name="Rokas A."/>
            <person name="Rosa C.A."/>
            <person name="Scheuner C."/>
            <person name="Sibirny A.A."/>
            <person name="Slot J.C."/>
            <person name="Stielow J.B."/>
            <person name="Sun H."/>
            <person name="Kurtzman C.P."/>
            <person name="Blackwell M."/>
            <person name="Grigoriev I.V."/>
            <person name="Jeffries T.W."/>
        </authorList>
    </citation>
    <scope>NUCLEOTIDE SEQUENCE [LARGE SCALE GENOMIC DNA]</scope>
    <source>
        <strain evidence="7">DSM 1968</strain>
    </source>
</reference>
<dbReference type="GO" id="GO:0005634">
    <property type="term" value="C:nucleus"/>
    <property type="evidence" value="ECO:0007669"/>
    <property type="project" value="TreeGrafter"/>
</dbReference>
<dbReference type="PROSITE" id="PS51525">
    <property type="entry name" value="NET"/>
    <property type="match status" value="1"/>
</dbReference>
<dbReference type="InterPro" id="IPR027353">
    <property type="entry name" value="NET_dom"/>
</dbReference>
<feature type="compositionally biased region" description="Polar residues" evidence="3">
    <location>
        <begin position="513"/>
        <end position="524"/>
    </location>
</feature>
<dbReference type="Gene3D" id="1.20.920.10">
    <property type="entry name" value="Bromodomain-like"/>
    <property type="match status" value="2"/>
</dbReference>
<dbReference type="STRING" id="1344418.A0A1D2VIP6"/>
<dbReference type="AlphaFoldDB" id="A0A1D2VIP6"/>
<dbReference type="InterPro" id="IPR036427">
    <property type="entry name" value="Bromodomain-like_sf"/>
</dbReference>
<dbReference type="GO" id="GO:0006355">
    <property type="term" value="P:regulation of DNA-templated transcription"/>
    <property type="evidence" value="ECO:0007669"/>
    <property type="project" value="TreeGrafter"/>
</dbReference>
<dbReference type="FunCoup" id="A0A1D2VIP6">
    <property type="interactions" value="540"/>
</dbReference>
<dbReference type="Pfam" id="PF00439">
    <property type="entry name" value="Bromodomain"/>
    <property type="match status" value="2"/>
</dbReference>
<feature type="region of interest" description="Disordered" evidence="3">
    <location>
        <begin position="506"/>
        <end position="543"/>
    </location>
</feature>
<dbReference type="InParanoid" id="A0A1D2VIP6"/>
<sequence>MIPAPKPLSEPDMNNLPEVSLPKDQQRYAINVIKNVKKLKDALPFLYPVDIVKLNIPYYYNYIKRPMDLSTMEKKLSVNAYESTIDFINDFNLMVDNCEKFNGINVPISKMARNIKTSFQKYMQSPKTLPLNSNGIPTIRREITHDGGGRPKREIHPPKPKDITYDNKPRKKKYANELRFCNQVLRELFSKKHENITYPFLKPVDPIESQCPTYFDVIKNPMDLGTIKLKLSNGSYENADEFEKDIRLMFQNCYIFNPSDSYVNDLGHKLEDIFNKKWKEKPLTPSTPPENNRKLSLANSDILSDDDPEIDIDIEAEVNAIPTVAVFAASIKKMQAELEALKKTEREKLKRLYAQRAKKRSLAPQRGGPRAKSKKSFSNQNSNIQALDDDNDFDMSFDMKKTLSFHLANLPDKKIPTVLQLIQDSLSTQPNPGEEVELDMDCLDEPTLKKLYKYVVGDPRKIGQANGSNLRGRVQRGGRSSAQSNKARRRTRQVVDKQIENLKKKIEQFDGEQFSNGTNSQTMNIKGDESSDDDLSSESSEEE</sequence>
<protein>
    <submittedName>
        <fullName evidence="6">Bromodomain-containing protein</fullName>
    </submittedName>
</protein>
<organism evidence="6 7">
    <name type="scientific">Ascoidea rubescens DSM 1968</name>
    <dbReference type="NCBI Taxonomy" id="1344418"/>
    <lineage>
        <taxon>Eukaryota</taxon>
        <taxon>Fungi</taxon>
        <taxon>Dikarya</taxon>
        <taxon>Ascomycota</taxon>
        <taxon>Saccharomycotina</taxon>
        <taxon>Saccharomycetes</taxon>
        <taxon>Ascoideaceae</taxon>
        <taxon>Ascoidea</taxon>
    </lineage>
</organism>
<dbReference type="InterPro" id="IPR038336">
    <property type="entry name" value="NET_sf"/>
</dbReference>
<dbReference type="InterPro" id="IPR050935">
    <property type="entry name" value="Bromo_chromatin_reader"/>
</dbReference>
<dbReference type="PROSITE" id="PS50014">
    <property type="entry name" value="BROMODOMAIN_2"/>
    <property type="match status" value="2"/>
</dbReference>
<evidence type="ECO:0000256" key="3">
    <source>
        <dbReference type="SAM" id="MobiDB-lite"/>
    </source>
</evidence>
<dbReference type="InterPro" id="IPR018359">
    <property type="entry name" value="Bromodomain_CS"/>
</dbReference>
<dbReference type="OrthoDB" id="784962at2759"/>
<dbReference type="SMART" id="SM00297">
    <property type="entry name" value="BROMO"/>
    <property type="match status" value="2"/>
</dbReference>